<keyword evidence="2" id="KW-0347">Helicase</keyword>
<protein>
    <submittedName>
        <fullName evidence="2">DEAD/DEAH box helicase</fullName>
    </submittedName>
</protein>
<comment type="caution">
    <text evidence="2">The sequence shown here is derived from an EMBL/GenBank/DDBJ whole genome shotgun (WGS) entry which is preliminary data.</text>
</comment>
<dbReference type="SMART" id="SM00487">
    <property type="entry name" value="DEXDc"/>
    <property type="match status" value="1"/>
</dbReference>
<organism evidence="2 3">
    <name type="scientific">Candidatus Acidiferrum panamense</name>
    <dbReference type="NCBI Taxonomy" id="2741543"/>
    <lineage>
        <taxon>Bacteria</taxon>
        <taxon>Pseudomonadati</taxon>
        <taxon>Acidobacteriota</taxon>
        <taxon>Terriglobia</taxon>
        <taxon>Candidatus Acidiferrales</taxon>
        <taxon>Candidatus Acidiferrum</taxon>
    </lineage>
</organism>
<dbReference type="GO" id="GO:0004386">
    <property type="term" value="F:helicase activity"/>
    <property type="evidence" value="ECO:0007669"/>
    <property type="project" value="UniProtKB-KW"/>
</dbReference>
<dbReference type="SUPFAM" id="SSF52540">
    <property type="entry name" value="P-loop containing nucleoside triphosphate hydrolases"/>
    <property type="match status" value="1"/>
</dbReference>
<feature type="non-terminal residue" evidence="2">
    <location>
        <position position="489"/>
    </location>
</feature>
<dbReference type="Pfam" id="PF00270">
    <property type="entry name" value="DEAD"/>
    <property type="match status" value="1"/>
</dbReference>
<keyword evidence="2" id="KW-0378">Hydrolase</keyword>
<evidence type="ECO:0000313" key="3">
    <source>
        <dbReference type="Proteomes" id="UP000567293"/>
    </source>
</evidence>
<dbReference type="InterPro" id="IPR014001">
    <property type="entry name" value="Helicase_ATP-bd"/>
</dbReference>
<evidence type="ECO:0000313" key="2">
    <source>
        <dbReference type="EMBL" id="MBA0088868.1"/>
    </source>
</evidence>
<proteinExistence type="predicted"/>
<accession>A0A7V8NWS1</accession>
<dbReference type="InterPro" id="IPR027417">
    <property type="entry name" value="P-loop_NTPase"/>
</dbReference>
<reference evidence="2" key="1">
    <citation type="submission" date="2020-06" db="EMBL/GenBank/DDBJ databases">
        <title>Legume-microbial interactions unlock mineral nutrients during tropical forest succession.</title>
        <authorList>
            <person name="Epihov D.Z."/>
        </authorList>
    </citation>
    <scope>NUCLEOTIDE SEQUENCE [LARGE SCALE GENOMIC DNA]</scope>
    <source>
        <strain evidence="2">Pan2503</strain>
    </source>
</reference>
<dbReference type="InterPro" id="IPR011545">
    <property type="entry name" value="DEAD/DEAH_box_helicase_dom"/>
</dbReference>
<dbReference type="PROSITE" id="PS51192">
    <property type="entry name" value="HELICASE_ATP_BIND_1"/>
    <property type="match status" value="1"/>
</dbReference>
<evidence type="ECO:0000259" key="1">
    <source>
        <dbReference type="PROSITE" id="PS51192"/>
    </source>
</evidence>
<dbReference type="GO" id="GO:0005524">
    <property type="term" value="F:ATP binding"/>
    <property type="evidence" value="ECO:0007669"/>
    <property type="project" value="InterPro"/>
</dbReference>
<dbReference type="EMBL" id="JACDQQ010002722">
    <property type="protein sequence ID" value="MBA0088868.1"/>
    <property type="molecule type" value="Genomic_DNA"/>
</dbReference>
<dbReference type="AlphaFoldDB" id="A0A7V8NWS1"/>
<dbReference type="Gene3D" id="3.40.50.300">
    <property type="entry name" value="P-loop containing nucleotide triphosphate hydrolases"/>
    <property type="match status" value="1"/>
</dbReference>
<name>A0A7V8NWS1_9BACT</name>
<feature type="domain" description="Helicase ATP-binding" evidence="1">
    <location>
        <begin position="188"/>
        <end position="377"/>
    </location>
</feature>
<keyword evidence="2" id="KW-0547">Nucleotide-binding</keyword>
<gene>
    <name evidence="2" type="ORF">HRJ53_28100</name>
</gene>
<sequence length="489" mass="53342">MREVAPDSVPHSLALGRSGRVRLTHDLVVRVLADSDRPLDVRTVTERVNGLSQVAPLKPERIREHLKELVDTGHVERKGNAYHRSKRPYFEVSQDHAALEALVGPRIYEKLEEHGFRGLGDLAARRGKFRDLLSELTGFGDATAALLLAAVLVMIERGPGAAGRGPWGAADLIGSPYPRPYQHEAFAIFRGYGYQGQVIEAPTGSGKTLIGMMCIQDWLTTLSPGQSILVLVPTVNYQQQWVGELCYKETGLKLPPHLVFTGTPAQVEAVRARTGVMPAVLVMSYPALAQTGSGVGKGGFDRDSIEIFLMGANVRYVIFDEVHKVVDDMRSVSAEVTRVLTEWLQDGSLTGAIGFSGTAAAYRNRFSQLGLDLVHVMPAAELIAYGFVAPFAELGVPFAYSEREQRVRRLVDEYKELLKSFLNDAVGAPRLRAWFAELPMGDRVTMARGLLRMAAAAGADRDAAIAKRLEGWESGGALTLPEVGMVTIL</sequence>
<dbReference type="GO" id="GO:0003676">
    <property type="term" value="F:nucleic acid binding"/>
    <property type="evidence" value="ECO:0007669"/>
    <property type="project" value="InterPro"/>
</dbReference>
<dbReference type="Proteomes" id="UP000567293">
    <property type="component" value="Unassembled WGS sequence"/>
</dbReference>
<keyword evidence="2" id="KW-0067">ATP-binding</keyword>
<keyword evidence="3" id="KW-1185">Reference proteome</keyword>